<proteinExistence type="predicted"/>
<feature type="chain" id="PRO_5044204930" description="Tox-REase-7 domain-containing protein" evidence="1">
    <location>
        <begin position="22"/>
        <end position="381"/>
    </location>
</feature>
<evidence type="ECO:0000256" key="1">
    <source>
        <dbReference type="SAM" id="SignalP"/>
    </source>
</evidence>
<organism evidence="2 3">
    <name type="scientific">Corynebacterium stationis</name>
    <dbReference type="NCBI Taxonomy" id="1705"/>
    <lineage>
        <taxon>Bacteria</taxon>
        <taxon>Bacillati</taxon>
        <taxon>Actinomycetota</taxon>
        <taxon>Actinomycetes</taxon>
        <taxon>Mycobacteriales</taxon>
        <taxon>Corynebacteriaceae</taxon>
        <taxon>Corynebacterium</taxon>
    </lineage>
</organism>
<comment type="caution">
    <text evidence="2">The sequence shown here is derived from an EMBL/GenBank/DDBJ whole genome shotgun (WGS) entry which is preliminary data.</text>
</comment>
<evidence type="ECO:0000313" key="3">
    <source>
        <dbReference type="Proteomes" id="UP000544551"/>
    </source>
</evidence>
<dbReference type="Proteomes" id="UP000544551">
    <property type="component" value="Unassembled WGS sequence"/>
</dbReference>
<evidence type="ECO:0000313" key="2">
    <source>
        <dbReference type="EMBL" id="NME88398.1"/>
    </source>
</evidence>
<accession>A0AB36CHV7</accession>
<dbReference type="RefSeq" id="WP_168968917.1">
    <property type="nucleotide sequence ID" value="NZ_JABAFZ010000001.1"/>
</dbReference>
<name>A0AB36CHV7_9CORY</name>
<protein>
    <recommendedName>
        <fullName evidence="4">Tox-REase-7 domain-containing protein</fullName>
    </recommendedName>
</protein>
<dbReference type="AlphaFoldDB" id="A0AB36CHV7"/>
<feature type="signal peptide" evidence="1">
    <location>
        <begin position="1"/>
        <end position="21"/>
    </location>
</feature>
<sequence>MRKLLAGLTALTVLLSGCSVPENTGTEVATTTSELPTLSEVPEYNAEPSFASFGDADHLQYVEDQVLASAESELASDDYAIQDVTASYVSQEYIDELAFNSQENIYFGYTLSEIEAQFQDTSYVFSLGSDGETEVRAREAYDDSFDRIARNVAIGAGVILVSVSISLLAAPAGASTAAVVFAVSAKTGAASAISSAALGGVVSGAVTAIETGDLNAALKDTAVAASEGLKWGAIAGVVGGGIGKAKTLPLPSRSNPKVPGPRESELYALWKYGGSEQKSYLKGKEALRGVAGSARPDVVFKKGNREVAVEVKNYDLEKNFNSLRVTLRNQIAYRKLELPKGMSQMIVLDVRGRGYTSAFLKARIEMLKREFPDVAIDVIRA</sequence>
<dbReference type="PROSITE" id="PS51257">
    <property type="entry name" value="PROKAR_LIPOPROTEIN"/>
    <property type="match status" value="1"/>
</dbReference>
<dbReference type="EMBL" id="JABAFZ010000001">
    <property type="protein sequence ID" value="NME88398.1"/>
    <property type="molecule type" value="Genomic_DNA"/>
</dbReference>
<reference evidence="2 3" key="1">
    <citation type="submission" date="2020-04" db="EMBL/GenBank/DDBJ databases">
        <authorList>
            <person name="Hitch T.C.A."/>
            <person name="Wylensek D."/>
            <person name="Clavel T."/>
        </authorList>
    </citation>
    <scope>NUCLEOTIDE SEQUENCE [LARGE SCALE GENOMIC DNA]</scope>
    <source>
        <strain evidence="2 3">BL-383-APC-3D</strain>
    </source>
</reference>
<gene>
    <name evidence="2" type="ORF">HF853_01615</name>
</gene>
<evidence type="ECO:0008006" key="4">
    <source>
        <dbReference type="Google" id="ProtNLM"/>
    </source>
</evidence>
<keyword evidence="1" id="KW-0732">Signal</keyword>